<gene>
    <name evidence="10" type="ORF">GCM10023351_04910</name>
</gene>
<dbReference type="PANTHER" id="PTHR42709:SF6">
    <property type="entry name" value="UNDECAPRENYL PHOSPHATE TRANSPORTER A"/>
    <property type="match status" value="1"/>
</dbReference>
<dbReference type="PANTHER" id="PTHR42709">
    <property type="entry name" value="ALKALINE PHOSPHATASE LIKE PROTEIN"/>
    <property type="match status" value="1"/>
</dbReference>
<proteinExistence type="inferred from homology"/>
<dbReference type="InterPro" id="IPR032816">
    <property type="entry name" value="VTT_dom"/>
</dbReference>
<dbReference type="InterPro" id="IPR010916">
    <property type="entry name" value="TonB_box_CS"/>
</dbReference>
<accession>A0ABP8ZUS0</accession>
<evidence type="ECO:0000256" key="7">
    <source>
        <dbReference type="SAM" id="Phobius"/>
    </source>
</evidence>
<name>A0ABP8ZUS0_9MICO</name>
<feature type="chain" id="PRO_5045708914" evidence="8">
    <location>
        <begin position="24"/>
        <end position="230"/>
    </location>
</feature>
<sequence>MLALLASVNAVLLAAAASPWVYAVTFAATAVDGVFPPVPSETIVVSAAAVGASAGTPLPWLVALVAAAGAFAGDALTYAVGRGIGTERFRWMRASRVRRAVAWAQDGLARRGASLILIARYIPVGRVAVNLTAGATRYPVRRFLPLAGLAALAWAAYSVGIGVLAGSWLRDQPLLGALIGAGAAVLVGMAVDRGIAWRDRRRLTGEALVRDAVTREGERSRTARAGIRGS</sequence>
<feature type="transmembrane region" description="Helical" evidence="7">
    <location>
        <begin position="146"/>
        <end position="168"/>
    </location>
</feature>
<keyword evidence="11" id="KW-1185">Reference proteome</keyword>
<evidence type="ECO:0000313" key="10">
    <source>
        <dbReference type="EMBL" id="GAA4765071.1"/>
    </source>
</evidence>
<keyword evidence="5 7" id="KW-1133">Transmembrane helix</keyword>
<evidence type="ECO:0000256" key="4">
    <source>
        <dbReference type="ARBA" id="ARBA00022692"/>
    </source>
</evidence>
<dbReference type="PROSITE" id="PS00430">
    <property type="entry name" value="TONB_DEPENDENT_REC_1"/>
    <property type="match status" value="1"/>
</dbReference>
<protein>
    <submittedName>
        <fullName evidence="10">VTT domain-containing protein</fullName>
    </submittedName>
</protein>
<dbReference type="InterPro" id="IPR051311">
    <property type="entry name" value="DedA_domain"/>
</dbReference>
<evidence type="ECO:0000256" key="5">
    <source>
        <dbReference type="ARBA" id="ARBA00022989"/>
    </source>
</evidence>
<evidence type="ECO:0000259" key="9">
    <source>
        <dbReference type="Pfam" id="PF09335"/>
    </source>
</evidence>
<evidence type="ECO:0000256" key="6">
    <source>
        <dbReference type="ARBA" id="ARBA00023136"/>
    </source>
</evidence>
<evidence type="ECO:0000256" key="8">
    <source>
        <dbReference type="SAM" id="SignalP"/>
    </source>
</evidence>
<feature type="transmembrane region" description="Helical" evidence="7">
    <location>
        <begin position="174"/>
        <end position="191"/>
    </location>
</feature>
<evidence type="ECO:0000256" key="3">
    <source>
        <dbReference type="ARBA" id="ARBA00022475"/>
    </source>
</evidence>
<feature type="transmembrane region" description="Helical" evidence="7">
    <location>
        <begin position="60"/>
        <end position="80"/>
    </location>
</feature>
<dbReference type="Proteomes" id="UP001501645">
    <property type="component" value="Unassembled WGS sequence"/>
</dbReference>
<keyword evidence="4 7" id="KW-0812">Transmembrane</keyword>
<feature type="signal peptide" evidence="8">
    <location>
        <begin position="1"/>
        <end position="23"/>
    </location>
</feature>
<keyword evidence="6 7" id="KW-0472">Membrane</keyword>
<dbReference type="Pfam" id="PF09335">
    <property type="entry name" value="VTT_dom"/>
    <property type="match status" value="1"/>
</dbReference>
<comment type="similarity">
    <text evidence="2">Belongs to the DedA family.</text>
</comment>
<dbReference type="RefSeq" id="WP_345435582.1">
    <property type="nucleotide sequence ID" value="NZ_BAABKO010000001.1"/>
</dbReference>
<comment type="subcellular location">
    <subcellularLocation>
        <location evidence="1">Cell membrane</location>
        <topology evidence="1">Multi-pass membrane protein</topology>
    </subcellularLocation>
</comment>
<evidence type="ECO:0000256" key="1">
    <source>
        <dbReference type="ARBA" id="ARBA00004651"/>
    </source>
</evidence>
<organism evidence="10 11">
    <name type="scientific">Microbacterium gilvum</name>
    <dbReference type="NCBI Taxonomy" id="1336204"/>
    <lineage>
        <taxon>Bacteria</taxon>
        <taxon>Bacillati</taxon>
        <taxon>Actinomycetota</taxon>
        <taxon>Actinomycetes</taxon>
        <taxon>Micrococcales</taxon>
        <taxon>Microbacteriaceae</taxon>
        <taxon>Microbacterium</taxon>
    </lineage>
</organism>
<evidence type="ECO:0000313" key="11">
    <source>
        <dbReference type="Proteomes" id="UP001501645"/>
    </source>
</evidence>
<keyword evidence="3" id="KW-1003">Cell membrane</keyword>
<reference evidence="11" key="1">
    <citation type="journal article" date="2019" name="Int. J. Syst. Evol. Microbiol.">
        <title>The Global Catalogue of Microorganisms (GCM) 10K type strain sequencing project: providing services to taxonomists for standard genome sequencing and annotation.</title>
        <authorList>
            <consortium name="The Broad Institute Genomics Platform"/>
            <consortium name="The Broad Institute Genome Sequencing Center for Infectious Disease"/>
            <person name="Wu L."/>
            <person name="Ma J."/>
        </authorList>
    </citation>
    <scope>NUCLEOTIDE SEQUENCE [LARGE SCALE GENOMIC DNA]</scope>
    <source>
        <strain evidence="11">JCM 18537</strain>
    </source>
</reference>
<keyword evidence="8" id="KW-0732">Signal</keyword>
<evidence type="ECO:0000256" key="2">
    <source>
        <dbReference type="ARBA" id="ARBA00010792"/>
    </source>
</evidence>
<comment type="caution">
    <text evidence="10">The sequence shown here is derived from an EMBL/GenBank/DDBJ whole genome shotgun (WGS) entry which is preliminary data.</text>
</comment>
<dbReference type="EMBL" id="BAABKO010000001">
    <property type="protein sequence ID" value="GAA4765071.1"/>
    <property type="molecule type" value="Genomic_DNA"/>
</dbReference>
<feature type="domain" description="VTT" evidence="9">
    <location>
        <begin position="38"/>
        <end position="162"/>
    </location>
</feature>